<accession>A0ABX1AIV6</accession>
<dbReference type="Proteomes" id="UP000746503">
    <property type="component" value="Unassembled WGS sequence"/>
</dbReference>
<dbReference type="PANTHER" id="PTHR10587">
    <property type="entry name" value="GLYCOSYL TRANSFERASE-RELATED"/>
    <property type="match status" value="1"/>
</dbReference>
<comment type="caution">
    <text evidence="3">The sequence shown here is derived from an EMBL/GenBank/DDBJ whole genome shotgun (WGS) entry which is preliminary data.</text>
</comment>
<dbReference type="CDD" id="cd10917">
    <property type="entry name" value="CE4_NodB_like_6s_7s"/>
    <property type="match status" value="1"/>
</dbReference>
<organism evidence="3 4">
    <name type="scientific">Streptomyces spiramenti</name>
    <dbReference type="NCBI Taxonomy" id="2720606"/>
    <lineage>
        <taxon>Bacteria</taxon>
        <taxon>Bacillati</taxon>
        <taxon>Actinomycetota</taxon>
        <taxon>Actinomycetes</taxon>
        <taxon>Kitasatosporales</taxon>
        <taxon>Streptomycetaceae</taxon>
        <taxon>Streptomyces</taxon>
    </lineage>
</organism>
<dbReference type="EMBL" id="JAAVJB010000020">
    <property type="protein sequence ID" value="NJP65601.1"/>
    <property type="molecule type" value="Genomic_DNA"/>
</dbReference>
<dbReference type="InterPro" id="IPR050248">
    <property type="entry name" value="Polysacc_deacetylase_ArnD"/>
</dbReference>
<name>A0ABX1AIV6_9ACTN</name>
<dbReference type="PANTHER" id="PTHR10587:SF137">
    <property type="entry name" value="4-DEOXY-4-FORMAMIDO-L-ARABINOSE-PHOSPHOUNDECAPRENOL DEFORMYLASE ARND-RELATED"/>
    <property type="match status" value="1"/>
</dbReference>
<evidence type="ECO:0000259" key="2">
    <source>
        <dbReference type="PROSITE" id="PS51677"/>
    </source>
</evidence>
<proteinExistence type="predicted"/>
<dbReference type="InterPro" id="IPR002509">
    <property type="entry name" value="NODB_dom"/>
</dbReference>
<gene>
    <name evidence="3" type="ORF">HCJ92_04680</name>
</gene>
<keyword evidence="4" id="KW-1185">Reference proteome</keyword>
<dbReference type="InterPro" id="IPR011330">
    <property type="entry name" value="Glyco_hydro/deAcase_b/a-brl"/>
</dbReference>
<feature type="region of interest" description="Disordered" evidence="1">
    <location>
        <begin position="1"/>
        <end position="20"/>
    </location>
</feature>
<evidence type="ECO:0000256" key="1">
    <source>
        <dbReference type="SAM" id="MobiDB-lite"/>
    </source>
</evidence>
<protein>
    <submittedName>
        <fullName evidence="3">Polysaccharide deacetylase family protein</fullName>
    </submittedName>
</protein>
<sequence>MTGRTGATPGTNGGEAAAGPLRARLAQTAWSLVRRTESLRPGGRAGSPLFAGGPVFRLPAAPGGSAHAPEVALTVDDGPDPRWTPRLLDVLDTHDVRATFFVIGERAARHPELLRRIRAAGHTLGNHSHSHPQPFAALPPEAIESELAATQRAVVDATGEPPQLFRAPAGGWSRRVLETARGQGLTPVDWSVDPKDWRSPPPGRIARVVLGARHGDIVLCHDGGGDRSGTVAALDAALGRLRHRGVAFRVL</sequence>
<dbReference type="RefSeq" id="WP_167932127.1">
    <property type="nucleotide sequence ID" value="NZ_JAAVJB010000020.1"/>
</dbReference>
<dbReference type="PROSITE" id="PS51677">
    <property type="entry name" value="NODB"/>
    <property type="match status" value="1"/>
</dbReference>
<dbReference type="SUPFAM" id="SSF88713">
    <property type="entry name" value="Glycoside hydrolase/deacetylase"/>
    <property type="match status" value="1"/>
</dbReference>
<dbReference type="Pfam" id="PF01522">
    <property type="entry name" value="Polysacc_deac_1"/>
    <property type="match status" value="1"/>
</dbReference>
<feature type="domain" description="NodB homology" evidence="2">
    <location>
        <begin position="69"/>
        <end position="249"/>
    </location>
</feature>
<reference evidence="3 4" key="1">
    <citation type="submission" date="2020-03" db="EMBL/GenBank/DDBJ databases">
        <title>Draft genome of Streptomyces sp. ventii, isolated from the Axial Seamount in the Pacific Ocean, and resequencing of the two type strains Streptomyces lonarensis strain NCL 716 and Streptomyces bohaiensis strain 11A07.</title>
        <authorList>
            <person name="Loughran R.M."/>
            <person name="Pfannmuller K.M."/>
            <person name="Wasson B.J."/>
            <person name="Deadmond M.C."/>
            <person name="Paddock B.E."/>
            <person name="Koyack M.J."/>
            <person name="Gallegos D.A."/>
            <person name="Mitchell E.A."/>
            <person name="Ushijima B."/>
            <person name="Saw J.H."/>
            <person name="Mcphail K.L."/>
            <person name="Videau P."/>
        </authorList>
    </citation>
    <scope>NUCLEOTIDE SEQUENCE [LARGE SCALE GENOMIC DNA]</scope>
    <source>
        <strain evidence="4">5675061</strain>
    </source>
</reference>
<dbReference type="Gene3D" id="3.20.20.370">
    <property type="entry name" value="Glycoside hydrolase/deacetylase"/>
    <property type="match status" value="1"/>
</dbReference>
<evidence type="ECO:0000313" key="4">
    <source>
        <dbReference type="Proteomes" id="UP000746503"/>
    </source>
</evidence>
<evidence type="ECO:0000313" key="3">
    <source>
        <dbReference type="EMBL" id="NJP65601.1"/>
    </source>
</evidence>